<dbReference type="AlphaFoldDB" id="A0A0K0DYD9"/>
<sequence length="249" mass="27798">MSYFKFIILIGVTNLILCSLQAPSLFEQLCILYGAVTNNNIVKTLYINNICYLYVNIPKQSYNAIPAQCNQVMILANGVCSFSNIQTPENVAFFITSNLTKKLDTFFVAFFRPNCNSNWKTMIPDGIVQDYNGTWQLPSKNVDCDKQSTAVINETVVAVPSSLDTSSFLCQCALKINNTTISQTTSSIKEISTIQNIANTSTTLEYSTISNVTQIPILTTTKLASLIIFDENITIKISSYILFYFLTHF</sequence>
<dbReference type="WBParaSite" id="SSTP_0000225400.1">
    <property type="protein sequence ID" value="SSTP_0000225400.1"/>
    <property type="gene ID" value="SSTP_0000225400"/>
</dbReference>
<feature type="signal peptide" evidence="1">
    <location>
        <begin position="1"/>
        <end position="18"/>
    </location>
</feature>
<evidence type="ECO:0000313" key="2">
    <source>
        <dbReference type="Proteomes" id="UP000035681"/>
    </source>
</evidence>
<reference evidence="3" key="1">
    <citation type="submission" date="2015-08" db="UniProtKB">
        <authorList>
            <consortium name="WormBaseParasite"/>
        </authorList>
    </citation>
    <scope>IDENTIFICATION</scope>
</reference>
<evidence type="ECO:0000313" key="3">
    <source>
        <dbReference type="WBParaSite" id="SSTP_0000225400.1"/>
    </source>
</evidence>
<evidence type="ECO:0000256" key="1">
    <source>
        <dbReference type="SAM" id="SignalP"/>
    </source>
</evidence>
<dbReference type="WBParaSite" id="TCONS_00006507.p1">
    <property type="protein sequence ID" value="TCONS_00006507.p1"/>
    <property type="gene ID" value="XLOC_004649"/>
</dbReference>
<organism evidence="3">
    <name type="scientific">Strongyloides stercoralis</name>
    <name type="common">Threadworm</name>
    <dbReference type="NCBI Taxonomy" id="6248"/>
    <lineage>
        <taxon>Eukaryota</taxon>
        <taxon>Metazoa</taxon>
        <taxon>Ecdysozoa</taxon>
        <taxon>Nematoda</taxon>
        <taxon>Chromadorea</taxon>
        <taxon>Rhabditida</taxon>
        <taxon>Tylenchina</taxon>
        <taxon>Panagrolaimomorpha</taxon>
        <taxon>Strongyloidoidea</taxon>
        <taxon>Strongyloididae</taxon>
        <taxon>Strongyloides</taxon>
    </lineage>
</organism>
<dbReference type="Proteomes" id="UP000035681">
    <property type="component" value="Unplaced"/>
</dbReference>
<feature type="chain" id="PRO_5005327373" evidence="1">
    <location>
        <begin position="19"/>
        <end position="249"/>
    </location>
</feature>
<evidence type="ECO:0000313" key="4">
    <source>
        <dbReference type="WBParaSite" id="TCONS_00006507.p1"/>
    </source>
</evidence>
<keyword evidence="2" id="KW-1185">Reference proteome</keyword>
<protein>
    <submittedName>
        <fullName evidence="4">C-type lectin domain-containing protein</fullName>
    </submittedName>
</protein>
<accession>A0A0K0DYD9</accession>
<name>A0A0K0DYD9_STRER</name>
<proteinExistence type="predicted"/>
<keyword evidence="1" id="KW-0732">Signal</keyword>